<keyword evidence="6 10" id="KW-0406">Ion transport</keyword>
<dbReference type="Pfam" id="PF02530">
    <property type="entry name" value="Porin_2"/>
    <property type="match status" value="1"/>
</dbReference>
<keyword evidence="2 10" id="KW-0813">Transport</keyword>
<comment type="function">
    <text evidence="10">Forms passive diffusion pores that allow small molecular weight hydrophilic materials across the outer membrane.</text>
</comment>
<keyword evidence="12" id="KW-1185">Reference proteome</keyword>
<comment type="domain">
    <text evidence="10">Consists of 16-stranded beta-barrel sheets, with large surface-exposed loops, that form a transmembrane pore at the center of each barrel. The pore is partially ocluded by a peptide loop that folds into the pore lumen.</text>
</comment>
<organism evidence="11 12">
    <name type="scientific">Neorhizobium alkalisoli</name>
    <dbReference type="NCBI Taxonomy" id="528178"/>
    <lineage>
        <taxon>Bacteria</taxon>
        <taxon>Pseudomonadati</taxon>
        <taxon>Pseudomonadota</taxon>
        <taxon>Alphaproteobacteria</taxon>
        <taxon>Hyphomicrobiales</taxon>
        <taxon>Rhizobiaceae</taxon>
        <taxon>Rhizobium/Agrobacterium group</taxon>
        <taxon>Neorhizobium</taxon>
    </lineage>
</organism>
<dbReference type="AlphaFoldDB" id="A0A561R2S8"/>
<sequence>MGIKGLFLGSAAALAAFSGANAADAIVAAEPEPMEYVRVCDAFGTGYFYIPGTETCLKVGGRVRFDVKVGNAYAFKGDGLFTNLRSEIYTSSASDTEWGALKTNMTARFEYNPRYDVSTLDSNNTRTRLMVATIEFGGFTVGLQDSMFETFTYYAGNVANDDVIDYGPSEVAMIAYSYKADNGFAAFLALEDDGQIKSDGGSASDWPNVAGGIKYDDGTYLAALAAGYDESAEEAVIKARIGGKFGPLSVFLMGAWNTDGDIPNSYAPASRYGTSSTPVGWGDWAVWGGGAYKFTDKLTGNLQVAYTDSKILAATANVQWSPAAGFFIAPELGYTSWDNAIGDGDQWSGMVRFQRTF</sequence>
<dbReference type="GO" id="GO:0006811">
    <property type="term" value="P:monoatomic ion transport"/>
    <property type="evidence" value="ECO:0007669"/>
    <property type="project" value="UniProtKB-KW"/>
</dbReference>
<protein>
    <recommendedName>
        <fullName evidence="10">Porin</fullName>
    </recommendedName>
</protein>
<dbReference type="GO" id="GO:0046930">
    <property type="term" value="C:pore complex"/>
    <property type="evidence" value="ECO:0007669"/>
    <property type="project" value="UniProtKB-KW"/>
</dbReference>
<evidence type="ECO:0000256" key="1">
    <source>
        <dbReference type="ARBA" id="ARBA00009521"/>
    </source>
</evidence>
<keyword evidence="9 10" id="KW-0998">Cell outer membrane</keyword>
<evidence type="ECO:0000313" key="12">
    <source>
        <dbReference type="Proteomes" id="UP000320653"/>
    </source>
</evidence>
<keyword evidence="8 10" id="KW-0472">Membrane</keyword>
<evidence type="ECO:0000256" key="6">
    <source>
        <dbReference type="ARBA" id="ARBA00023065"/>
    </source>
</evidence>
<evidence type="ECO:0000256" key="8">
    <source>
        <dbReference type="ARBA" id="ARBA00023136"/>
    </source>
</evidence>
<keyword evidence="3 10" id="KW-1134">Transmembrane beta strand</keyword>
<proteinExistence type="inferred from homology"/>
<comment type="caution">
    <text evidence="11">The sequence shown here is derived from an EMBL/GenBank/DDBJ whole genome shotgun (WGS) entry which is preliminary data.</text>
</comment>
<dbReference type="SUPFAM" id="SSF56935">
    <property type="entry name" value="Porins"/>
    <property type="match status" value="1"/>
</dbReference>
<reference evidence="11 12" key="1">
    <citation type="submission" date="2019-06" db="EMBL/GenBank/DDBJ databases">
        <title>Sorghum-associated microbial communities from plants grown in Nebraska, USA.</title>
        <authorList>
            <person name="Schachtman D."/>
        </authorList>
    </citation>
    <scope>NUCLEOTIDE SEQUENCE [LARGE SCALE GENOMIC DNA]</scope>
    <source>
        <strain evidence="11 12">1225</strain>
    </source>
</reference>
<feature type="signal peptide" evidence="10">
    <location>
        <begin position="1"/>
        <end position="22"/>
    </location>
</feature>
<dbReference type="GO" id="GO:0015288">
    <property type="term" value="F:porin activity"/>
    <property type="evidence" value="ECO:0007669"/>
    <property type="project" value="UniProtKB-KW"/>
</dbReference>
<accession>A0A561R2S8</accession>
<dbReference type="OrthoDB" id="7801681at2"/>
<evidence type="ECO:0000256" key="10">
    <source>
        <dbReference type="RuleBase" id="RU364005"/>
    </source>
</evidence>
<comment type="similarity">
    <text evidence="1 10">Belongs to the alphaproteobacteria porin family.</text>
</comment>
<evidence type="ECO:0000313" key="11">
    <source>
        <dbReference type="EMBL" id="TWF56924.1"/>
    </source>
</evidence>
<dbReference type="InterPro" id="IPR003684">
    <property type="entry name" value="Porin_alphabac"/>
</dbReference>
<dbReference type="EMBL" id="VIWP01000002">
    <property type="protein sequence ID" value="TWF56924.1"/>
    <property type="molecule type" value="Genomic_DNA"/>
</dbReference>
<evidence type="ECO:0000256" key="2">
    <source>
        <dbReference type="ARBA" id="ARBA00022448"/>
    </source>
</evidence>
<keyword evidence="7 10" id="KW-0626">Porin</keyword>
<dbReference type="Proteomes" id="UP000320653">
    <property type="component" value="Unassembled WGS sequence"/>
</dbReference>
<dbReference type="GO" id="GO:0009279">
    <property type="term" value="C:cell outer membrane"/>
    <property type="evidence" value="ECO:0007669"/>
    <property type="project" value="UniProtKB-SubCell"/>
</dbReference>
<evidence type="ECO:0000256" key="9">
    <source>
        <dbReference type="ARBA" id="ARBA00023237"/>
    </source>
</evidence>
<keyword evidence="4 10" id="KW-0812">Transmembrane</keyword>
<evidence type="ECO:0000256" key="7">
    <source>
        <dbReference type="ARBA" id="ARBA00023114"/>
    </source>
</evidence>
<gene>
    <name evidence="11" type="ORF">FHW37_102563</name>
</gene>
<evidence type="ECO:0000256" key="3">
    <source>
        <dbReference type="ARBA" id="ARBA00022452"/>
    </source>
</evidence>
<evidence type="ECO:0000256" key="5">
    <source>
        <dbReference type="ARBA" id="ARBA00022729"/>
    </source>
</evidence>
<name>A0A561R2S8_9HYPH</name>
<keyword evidence="5 10" id="KW-0732">Signal</keyword>
<evidence type="ECO:0000256" key="4">
    <source>
        <dbReference type="ARBA" id="ARBA00022692"/>
    </source>
</evidence>
<comment type="subcellular location">
    <subcellularLocation>
        <location evidence="10">Cell outer membrane</location>
        <topology evidence="10">Multi-pass membrane protein</topology>
    </subcellularLocation>
</comment>
<feature type="chain" id="PRO_5022267400" description="Porin" evidence="10">
    <location>
        <begin position="23"/>
        <end position="357"/>
    </location>
</feature>